<keyword evidence="3" id="KW-1185">Reference proteome</keyword>
<keyword evidence="1" id="KW-0732">Signal</keyword>
<feature type="signal peptide" evidence="1">
    <location>
        <begin position="1"/>
        <end position="22"/>
    </location>
</feature>
<proteinExistence type="predicted"/>
<accession>A0A432V872</accession>
<evidence type="ECO:0008006" key="4">
    <source>
        <dbReference type="Google" id="ProtNLM"/>
    </source>
</evidence>
<dbReference type="Proteomes" id="UP000281647">
    <property type="component" value="Unassembled WGS sequence"/>
</dbReference>
<dbReference type="PROSITE" id="PS51257">
    <property type="entry name" value="PROKAR_LIPOPROTEIN"/>
    <property type="match status" value="1"/>
</dbReference>
<evidence type="ECO:0000313" key="3">
    <source>
        <dbReference type="Proteomes" id="UP000281647"/>
    </source>
</evidence>
<evidence type="ECO:0000256" key="1">
    <source>
        <dbReference type="SAM" id="SignalP"/>
    </source>
</evidence>
<organism evidence="2 3">
    <name type="scientific">Borborobacter arsenicus</name>
    <dbReference type="NCBI Taxonomy" id="1851146"/>
    <lineage>
        <taxon>Bacteria</taxon>
        <taxon>Pseudomonadati</taxon>
        <taxon>Pseudomonadota</taxon>
        <taxon>Alphaproteobacteria</taxon>
        <taxon>Hyphomicrobiales</taxon>
        <taxon>Phyllobacteriaceae</taxon>
        <taxon>Borborobacter</taxon>
    </lineage>
</organism>
<feature type="chain" id="PRO_5019437469" description="Outer membrane protein beta-barrel domain-containing protein" evidence="1">
    <location>
        <begin position="23"/>
        <end position="214"/>
    </location>
</feature>
<dbReference type="EMBL" id="RKST01000006">
    <property type="protein sequence ID" value="RUM98378.1"/>
    <property type="molecule type" value="Genomic_DNA"/>
</dbReference>
<dbReference type="AlphaFoldDB" id="A0A432V872"/>
<dbReference type="RefSeq" id="WP_128626231.1">
    <property type="nucleotide sequence ID" value="NZ_RKST01000006.1"/>
</dbReference>
<evidence type="ECO:0000313" key="2">
    <source>
        <dbReference type="EMBL" id="RUM98378.1"/>
    </source>
</evidence>
<protein>
    <recommendedName>
        <fullName evidence="4">Outer membrane protein beta-barrel domain-containing protein</fullName>
    </recommendedName>
</protein>
<name>A0A432V872_9HYPH</name>
<sequence length="214" mass="22795">MYGMRPVFAAMALAASVGCGFADDSSPFIYFATEDPFTTGQPTKSDVLIFGGVFASGSFGNTINAFNADYTDNYLAGVSFGRDFFDLGTGFMLGGVVGTAVRFGDDDDTTGELWAGVRLRHQGLVIGDLAISPALVVGLSAVTGPTEIERQREIHYDGDASFLGFVGPELSLRLRQAPNFELVYQLHHRSGADGTFGNMGEGSNASILGVRYRF</sequence>
<gene>
    <name evidence="2" type="ORF">EET67_06985</name>
</gene>
<dbReference type="OrthoDB" id="323914at2"/>
<reference evidence="2 3" key="1">
    <citation type="submission" date="2018-11" db="EMBL/GenBank/DDBJ databases">
        <title>Pseudaminobacter arsenicus sp. nov., an arsenic-resistant bacterium isolated from arsenic-rich aquifers.</title>
        <authorList>
            <person name="Mu Y."/>
        </authorList>
    </citation>
    <scope>NUCLEOTIDE SEQUENCE [LARGE SCALE GENOMIC DNA]</scope>
    <source>
        <strain evidence="2 3">CB3</strain>
    </source>
</reference>
<comment type="caution">
    <text evidence="2">The sequence shown here is derived from an EMBL/GenBank/DDBJ whole genome shotgun (WGS) entry which is preliminary data.</text>
</comment>